<evidence type="ECO:0000256" key="1">
    <source>
        <dbReference type="ARBA" id="ARBA00006640"/>
    </source>
</evidence>
<dbReference type="PROSITE" id="PS01181">
    <property type="entry name" value="RIBOSOMAL_S21"/>
    <property type="match status" value="1"/>
</dbReference>
<accession>A0A0E3UN14</accession>
<evidence type="ECO:0000313" key="8">
    <source>
        <dbReference type="EMBL" id="AKC86530.1"/>
    </source>
</evidence>
<feature type="compositionally biased region" description="Basic residues" evidence="7">
    <location>
        <begin position="50"/>
        <end position="59"/>
    </location>
</feature>
<sequence length="71" mass="8644">MPSVKVRENEPFEFALRRFKRTCEKAGVLAETRKREFYEKPTQERKRKAAAAVKRQVRRMSRDVTKRQRLY</sequence>
<dbReference type="PATRIC" id="fig|314722.6.peg.1468"/>
<dbReference type="RefSeq" id="WP_052631395.1">
    <property type="nucleotide sequence ID" value="NZ_CP011144.1"/>
</dbReference>
<gene>
    <name evidence="5 8" type="primary">rpsU</name>
    <name evidence="8" type="ORF">WQ53_06860</name>
</gene>
<dbReference type="Pfam" id="PF01165">
    <property type="entry name" value="Ribosomal_S21"/>
    <property type="match status" value="1"/>
</dbReference>
<dbReference type="NCBIfam" id="TIGR00030">
    <property type="entry name" value="S21p"/>
    <property type="match status" value="1"/>
</dbReference>
<dbReference type="Gene3D" id="1.20.5.1150">
    <property type="entry name" value="Ribosomal protein S8"/>
    <property type="match status" value="1"/>
</dbReference>
<dbReference type="EMBL" id="CP011144">
    <property type="protein sequence ID" value="AKC86530.1"/>
    <property type="molecule type" value="Genomic_DNA"/>
</dbReference>
<name>A0A0E3UN14_9GAMM</name>
<dbReference type="GO" id="GO:0006412">
    <property type="term" value="P:translation"/>
    <property type="evidence" value="ECO:0007669"/>
    <property type="project" value="UniProtKB-UniRule"/>
</dbReference>
<protein>
    <recommendedName>
        <fullName evidence="4 5">Small ribosomal subunit protein bS21</fullName>
    </recommendedName>
</protein>
<dbReference type="PANTHER" id="PTHR21109:SF22">
    <property type="entry name" value="SMALL RIBOSOMAL SUBUNIT PROTEIN BS21"/>
    <property type="match status" value="1"/>
</dbReference>
<keyword evidence="3 5" id="KW-0687">Ribonucleoprotein</keyword>
<comment type="similarity">
    <text evidence="1 5 6">Belongs to the bacterial ribosomal protein bS21 family.</text>
</comment>
<keyword evidence="2 5" id="KW-0689">Ribosomal protein</keyword>
<feature type="compositionally biased region" description="Basic and acidic residues" evidence="7">
    <location>
        <begin position="60"/>
        <end position="71"/>
    </location>
</feature>
<evidence type="ECO:0000313" key="9">
    <source>
        <dbReference type="Proteomes" id="UP000033067"/>
    </source>
</evidence>
<evidence type="ECO:0000256" key="7">
    <source>
        <dbReference type="SAM" id="MobiDB-lite"/>
    </source>
</evidence>
<evidence type="ECO:0000256" key="3">
    <source>
        <dbReference type="ARBA" id="ARBA00023274"/>
    </source>
</evidence>
<evidence type="ECO:0000256" key="4">
    <source>
        <dbReference type="ARBA" id="ARBA00035135"/>
    </source>
</evidence>
<dbReference type="AlphaFoldDB" id="A0A0E3UN14"/>
<dbReference type="InterPro" id="IPR018278">
    <property type="entry name" value="Ribosomal_bS21_CS"/>
</dbReference>
<organism evidence="8 9">
    <name type="scientific">Pseudoxanthomonas suwonensis</name>
    <dbReference type="NCBI Taxonomy" id="314722"/>
    <lineage>
        <taxon>Bacteria</taxon>
        <taxon>Pseudomonadati</taxon>
        <taxon>Pseudomonadota</taxon>
        <taxon>Gammaproteobacteria</taxon>
        <taxon>Lysobacterales</taxon>
        <taxon>Lysobacteraceae</taxon>
        <taxon>Pseudoxanthomonas</taxon>
    </lineage>
</organism>
<dbReference type="GO" id="GO:0003735">
    <property type="term" value="F:structural constituent of ribosome"/>
    <property type="evidence" value="ECO:0007669"/>
    <property type="project" value="InterPro"/>
</dbReference>
<evidence type="ECO:0000256" key="2">
    <source>
        <dbReference type="ARBA" id="ARBA00022980"/>
    </source>
</evidence>
<dbReference type="InterPro" id="IPR001911">
    <property type="entry name" value="Ribosomal_bS21"/>
</dbReference>
<dbReference type="GO" id="GO:0005840">
    <property type="term" value="C:ribosome"/>
    <property type="evidence" value="ECO:0007669"/>
    <property type="project" value="UniProtKB-KW"/>
</dbReference>
<dbReference type="KEGG" id="psuw:WQ53_06860"/>
<dbReference type="HAMAP" id="MF_00358">
    <property type="entry name" value="Ribosomal_bS21"/>
    <property type="match status" value="1"/>
</dbReference>
<dbReference type="eggNOG" id="COG0828">
    <property type="taxonomic scope" value="Bacteria"/>
</dbReference>
<keyword evidence="9" id="KW-1185">Reference proteome</keyword>
<proteinExistence type="inferred from homology"/>
<evidence type="ECO:0000256" key="5">
    <source>
        <dbReference type="HAMAP-Rule" id="MF_00358"/>
    </source>
</evidence>
<dbReference type="PANTHER" id="PTHR21109">
    <property type="entry name" value="MITOCHONDRIAL 28S RIBOSOMAL PROTEIN S21"/>
    <property type="match status" value="1"/>
</dbReference>
<dbReference type="Proteomes" id="UP000033067">
    <property type="component" value="Chromosome"/>
</dbReference>
<feature type="region of interest" description="Disordered" evidence="7">
    <location>
        <begin position="50"/>
        <end position="71"/>
    </location>
</feature>
<dbReference type="GO" id="GO:1990904">
    <property type="term" value="C:ribonucleoprotein complex"/>
    <property type="evidence" value="ECO:0007669"/>
    <property type="project" value="UniProtKB-KW"/>
</dbReference>
<reference evidence="8 9" key="1">
    <citation type="journal article" date="2015" name="Genome Announc.">
        <title>Complete Genome Sequence of Pseudoxanthomonas suwonensis Strain J1, a Cellulose-Degrading Bacterium Isolated from Leaf- and Wood-Enriched Soil.</title>
        <authorList>
            <person name="Hou L."/>
            <person name="Jiang J."/>
            <person name="Xu Z."/>
            <person name="Zhou Y."/>
            <person name="Leung F.C."/>
        </authorList>
    </citation>
    <scope>NUCLEOTIDE SEQUENCE [LARGE SCALE GENOMIC DNA]</scope>
    <source>
        <strain evidence="8 9">J1</strain>
    </source>
</reference>
<dbReference type="InterPro" id="IPR038380">
    <property type="entry name" value="Ribosomal_bS21_sf"/>
</dbReference>
<dbReference type="PRINTS" id="PR00976">
    <property type="entry name" value="RIBOSOMALS21"/>
</dbReference>
<dbReference type="OrthoDB" id="9799244at2"/>
<evidence type="ECO:0000256" key="6">
    <source>
        <dbReference type="RuleBase" id="RU000667"/>
    </source>
</evidence>